<dbReference type="Proteomes" id="UP001595798">
    <property type="component" value="Unassembled WGS sequence"/>
</dbReference>
<dbReference type="RefSeq" id="WP_379889210.1">
    <property type="nucleotide sequence ID" value="NZ_JBHSDI010000058.1"/>
</dbReference>
<proteinExistence type="predicted"/>
<organism evidence="1 2">
    <name type="scientific">Marinobacter lacisalsi</name>
    <dbReference type="NCBI Taxonomy" id="475979"/>
    <lineage>
        <taxon>Bacteria</taxon>
        <taxon>Pseudomonadati</taxon>
        <taxon>Pseudomonadota</taxon>
        <taxon>Gammaproteobacteria</taxon>
        <taxon>Pseudomonadales</taxon>
        <taxon>Marinobacteraceae</taxon>
        <taxon>Marinobacter</taxon>
    </lineage>
</organism>
<sequence length="183" mass="20914">MTGLPNVDDLPYYLPRDTEGQLKALAGILEIPYPLVENTGDAGLEAMALTILFRHLEKRERDSALRTIHELQSRELIGRLRRKATDTTFVNKRWGVWSMTNEELENDKVFHDMLVKIGGVLGFTFSATGGRDLAKQMVRERRLPKRGMVTIVIWLSLLSSHNSSVKLGEELERRTQQKSSPYY</sequence>
<protein>
    <submittedName>
        <fullName evidence="1">Uncharacterized protein</fullName>
    </submittedName>
</protein>
<evidence type="ECO:0000313" key="1">
    <source>
        <dbReference type="EMBL" id="MFC4260570.1"/>
    </source>
</evidence>
<gene>
    <name evidence="1" type="ORF">ACFOZ5_16245</name>
</gene>
<keyword evidence="2" id="KW-1185">Reference proteome</keyword>
<accession>A0ABV8QJQ4</accession>
<reference evidence="2" key="1">
    <citation type="journal article" date="2019" name="Int. J. Syst. Evol. Microbiol.">
        <title>The Global Catalogue of Microorganisms (GCM) 10K type strain sequencing project: providing services to taxonomists for standard genome sequencing and annotation.</title>
        <authorList>
            <consortium name="The Broad Institute Genomics Platform"/>
            <consortium name="The Broad Institute Genome Sequencing Center for Infectious Disease"/>
            <person name="Wu L."/>
            <person name="Ma J."/>
        </authorList>
    </citation>
    <scope>NUCLEOTIDE SEQUENCE [LARGE SCALE GENOMIC DNA]</scope>
    <source>
        <strain evidence="2">CECT 7297</strain>
    </source>
</reference>
<evidence type="ECO:0000313" key="2">
    <source>
        <dbReference type="Proteomes" id="UP001595798"/>
    </source>
</evidence>
<dbReference type="EMBL" id="JBHSDI010000058">
    <property type="protein sequence ID" value="MFC4260570.1"/>
    <property type="molecule type" value="Genomic_DNA"/>
</dbReference>
<name>A0ABV8QJQ4_9GAMM</name>
<comment type="caution">
    <text evidence="1">The sequence shown here is derived from an EMBL/GenBank/DDBJ whole genome shotgun (WGS) entry which is preliminary data.</text>
</comment>